<evidence type="ECO:0000256" key="1">
    <source>
        <dbReference type="ARBA" id="ARBA00010646"/>
    </source>
</evidence>
<dbReference type="Pfam" id="PF01183">
    <property type="entry name" value="Glyco_hydro_25"/>
    <property type="match status" value="1"/>
</dbReference>
<dbReference type="EMBL" id="BLLH01000006">
    <property type="protein sequence ID" value="GFH40865.1"/>
    <property type="molecule type" value="Genomic_DNA"/>
</dbReference>
<dbReference type="SUPFAM" id="SSF51445">
    <property type="entry name" value="(Trans)glycosidases"/>
    <property type="match status" value="1"/>
</dbReference>
<dbReference type="PROSITE" id="PS51257">
    <property type="entry name" value="PROKAR_LIPOPROTEIN"/>
    <property type="match status" value="1"/>
</dbReference>
<organism evidence="2 3">
    <name type="scientific">Pseudolactococcus insecticola</name>
    <dbReference type="NCBI Taxonomy" id="2709158"/>
    <lineage>
        <taxon>Bacteria</taxon>
        <taxon>Bacillati</taxon>
        <taxon>Bacillota</taxon>
        <taxon>Bacilli</taxon>
        <taxon>Lactobacillales</taxon>
        <taxon>Streptococcaceae</taxon>
        <taxon>Pseudolactococcus</taxon>
    </lineage>
</organism>
<comment type="caution">
    <text evidence="2">The sequence shown here is derived from an EMBL/GenBank/DDBJ whole genome shotgun (WGS) entry which is preliminary data.</text>
</comment>
<dbReference type="InterPro" id="IPR017853">
    <property type="entry name" value="GH"/>
</dbReference>
<dbReference type="GO" id="GO:0003796">
    <property type="term" value="F:lysozyme activity"/>
    <property type="evidence" value="ECO:0007669"/>
    <property type="project" value="InterPro"/>
</dbReference>
<gene>
    <name evidence="2" type="ORF">Hs20B_12630</name>
</gene>
<evidence type="ECO:0000313" key="3">
    <source>
        <dbReference type="Proteomes" id="UP000475928"/>
    </source>
</evidence>
<sequence>MNIMRKHLNIVGTVVTVVLSACFAALIIGLSFTKVQPDPFSATDEPVTKVKLSAASGVDIAKPIIDISGWQLPSDMDYDTISQQITGVIVRVQHGISMKKKNNAAYMNGKDKAMATHIKEFQKRNIPVAVYAYVNGNSVAEMKKEADKFYERAAKYKPVYWWLDVEEVTMKKDFNKGIEAFRAELAKKGAKNIGIYTQDWFVTANNLTVTSFDSVWLAHYGGDTGYWDSSPDTTIPYDLHQYTSRGRLNGFSGDLDFNRVTSVADYNKIFNKGKLLK</sequence>
<dbReference type="GO" id="GO:0009253">
    <property type="term" value="P:peptidoglycan catabolic process"/>
    <property type="evidence" value="ECO:0007669"/>
    <property type="project" value="InterPro"/>
</dbReference>
<dbReference type="CDD" id="cd06523">
    <property type="entry name" value="GH25_PlyB-like"/>
    <property type="match status" value="1"/>
</dbReference>
<dbReference type="GO" id="GO:0016052">
    <property type="term" value="P:carbohydrate catabolic process"/>
    <property type="evidence" value="ECO:0007669"/>
    <property type="project" value="TreeGrafter"/>
</dbReference>
<dbReference type="PROSITE" id="PS51904">
    <property type="entry name" value="GLYCOSYL_HYDROL_F25_2"/>
    <property type="match status" value="1"/>
</dbReference>
<dbReference type="InterPro" id="IPR002053">
    <property type="entry name" value="Glyco_hydro_25"/>
</dbReference>
<comment type="similarity">
    <text evidence="1">Belongs to the glycosyl hydrolase 25 family.</text>
</comment>
<reference evidence="2 3" key="1">
    <citation type="submission" date="2020-02" db="EMBL/GenBank/DDBJ databases">
        <title>Draft genome sequence of Lactococcus sp. Hs20B0-1.</title>
        <authorList>
            <person name="Noda S."/>
            <person name="Yuki M."/>
            <person name="Ohkuma M."/>
        </authorList>
    </citation>
    <scope>NUCLEOTIDE SEQUENCE [LARGE SCALE GENOMIC DNA]</scope>
    <source>
        <strain evidence="2 3">Hs20B0-1</strain>
    </source>
</reference>
<dbReference type="GO" id="GO:0016998">
    <property type="term" value="P:cell wall macromolecule catabolic process"/>
    <property type="evidence" value="ECO:0007669"/>
    <property type="project" value="InterPro"/>
</dbReference>
<dbReference type="PANTHER" id="PTHR34135">
    <property type="entry name" value="LYSOZYME"/>
    <property type="match status" value="1"/>
</dbReference>
<dbReference type="AlphaFoldDB" id="A0A6A0B7V1"/>
<dbReference type="Gene3D" id="3.20.20.80">
    <property type="entry name" value="Glycosidases"/>
    <property type="match status" value="1"/>
</dbReference>
<proteinExistence type="inferred from homology"/>
<dbReference type="Proteomes" id="UP000475928">
    <property type="component" value="Unassembled WGS sequence"/>
</dbReference>
<evidence type="ECO:0000313" key="2">
    <source>
        <dbReference type="EMBL" id="GFH40865.1"/>
    </source>
</evidence>
<accession>A0A6A0B7V1</accession>
<keyword evidence="3" id="KW-1185">Reference proteome</keyword>
<dbReference type="PANTHER" id="PTHR34135:SF1">
    <property type="entry name" value="GLYCOSYL HYDROLASE FAMILY 25"/>
    <property type="match status" value="1"/>
</dbReference>
<protein>
    <submittedName>
        <fullName evidence="2">N-acetylmuramoyl-L-alanine amidase</fullName>
    </submittedName>
</protein>
<name>A0A6A0B7V1_9LACT</name>